<dbReference type="SUPFAM" id="SSF69318">
    <property type="entry name" value="Integrin alpha N-terminal domain"/>
    <property type="match status" value="1"/>
</dbReference>
<name>A0ABY7HA21_9BACT</name>
<dbReference type="Gene3D" id="2.130.10.130">
    <property type="entry name" value="Integrin alpha, N-terminal"/>
    <property type="match status" value="1"/>
</dbReference>
<keyword evidence="2" id="KW-1185">Reference proteome</keyword>
<protein>
    <submittedName>
        <fullName evidence="1">VCBS repeat-containing protein</fullName>
    </submittedName>
</protein>
<accession>A0ABY7HA21</accession>
<organism evidence="1 2">
    <name type="scientific">Nannocystis punicea</name>
    <dbReference type="NCBI Taxonomy" id="2995304"/>
    <lineage>
        <taxon>Bacteria</taxon>
        <taxon>Pseudomonadati</taxon>
        <taxon>Myxococcota</taxon>
        <taxon>Polyangia</taxon>
        <taxon>Nannocystales</taxon>
        <taxon>Nannocystaceae</taxon>
        <taxon>Nannocystis</taxon>
    </lineage>
</organism>
<evidence type="ECO:0000313" key="2">
    <source>
        <dbReference type="Proteomes" id="UP001164459"/>
    </source>
</evidence>
<reference evidence="1" key="1">
    <citation type="submission" date="2022-11" db="EMBL/GenBank/DDBJ databases">
        <title>Minimal conservation of predation-associated metabolite biosynthetic gene clusters underscores biosynthetic potential of Myxococcota including descriptions for ten novel species: Archangium lansinium sp. nov., Myxococcus landrumus sp. nov., Nannocystis bai.</title>
        <authorList>
            <person name="Ahearne A."/>
            <person name="Stevens C."/>
            <person name="Dowd S."/>
        </authorList>
    </citation>
    <scope>NUCLEOTIDE SEQUENCE</scope>
    <source>
        <strain evidence="1">Fl3</strain>
    </source>
</reference>
<proteinExistence type="predicted"/>
<evidence type="ECO:0000313" key="1">
    <source>
        <dbReference type="EMBL" id="WAS95844.1"/>
    </source>
</evidence>
<dbReference type="EMBL" id="CP114040">
    <property type="protein sequence ID" value="WAS95844.1"/>
    <property type="molecule type" value="Genomic_DNA"/>
</dbReference>
<dbReference type="InterPro" id="IPR028994">
    <property type="entry name" value="Integrin_alpha_N"/>
</dbReference>
<gene>
    <name evidence="1" type="ORF">O0S08_06740</name>
</gene>
<dbReference type="RefSeq" id="WP_269038187.1">
    <property type="nucleotide sequence ID" value="NZ_CP114040.1"/>
</dbReference>
<dbReference type="Proteomes" id="UP001164459">
    <property type="component" value="Chromosome"/>
</dbReference>
<sequence>MLVLVVACGDEAAPSSFPHCGDGIPVDGEVCLEVERKPAAFGAGVLVAGDFDGNGGRDYYADGGGLGGRYLVVEERPKAWDLLHQGEFLGEDGLEHAVYRASARDFDRDGLTDLLTLMQYEYWSSDVQSIAFGGIVLHNRPGYQFDYESYLFWEFDLEYENDPESRFDGAFADFDGDGGAELVFATNLRSAYVFRVKPDAPPGQLLELDQELDLRPFAAQGNIVTVVVDLDGDERDDLVLVDGLGRVWTHHSDAQGVLEPGTLTDAPVLPPMVATVLARDVDNDGVVDLAGAATKFVAGQGQQPGEFAVARGETDGGFTQVAAWTDAGPTQTKAPFGPPVYYVHLVLLDLDASGYPALAYALPKARKLIVHPQVGRTLGAEAVELELDLEPAGIFADPQHDGTVDLLVSLWLDDGGTEDDESDDLGPFIDRYRVDP</sequence>